<evidence type="ECO:0000313" key="4">
    <source>
        <dbReference type="Proteomes" id="UP000516022"/>
    </source>
</evidence>
<sequence length="205" mass="22727">MPFYIRSDPDPRRAVRGPRFTVPDPEPPPDPAHPLDDTDNVVTAFPKFKPYGFSVYNPWDPIFLSMFGRAGRNGAKGPRGPRGPSGSSPDATDPVPGPRGGGTPVHPETRVLLDPMARWETRDPWVPPDQRVPEALPGSRDQGSQGPRRTQGGKGSGGVQGSSGLHGKAVCDLHLPRRLRRVLCRARSRRGRRRPWFARSRWPRR</sequence>
<reference evidence="2" key="2">
    <citation type="submission" date="2020-05" db="EMBL/GenBank/DDBJ databases">
        <authorList>
            <person name="Hick P.M."/>
            <person name="Subramaniam K."/>
            <person name="Thompson P.M."/>
            <person name="Waltzek T.B."/>
            <person name="Becker J.A."/>
            <person name="Whittington R.J."/>
        </authorList>
    </citation>
    <scope>NUCLEOTIDE SEQUENCE</scope>
    <source>
        <strain evidence="3">V017</strain>
        <strain evidence="2">V084</strain>
    </source>
</reference>
<dbReference type="EMBL" id="MT510732">
    <property type="protein sequence ID" value="QNN80181.1"/>
    <property type="molecule type" value="Genomic_DNA"/>
</dbReference>
<dbReference type="Proteomes" id="UP000516234">
    <property type="component" value="Genome"/>
</dbReference>
<evidence type="ECO:0000313" key="5">
    <source>
        <dbReference type="Proteomes" id="UP000516234"/>
    </source>
</evidence>
<feature type="region of interest" description="Disordered" evidence="1">
    <location>
        <begin position="1"/>
        <end position="40"/>
    </location>
</feature>
<name>A0A7G9TIQ7_9VIRU</name>
<dbReference type="Proteomes" id="UP000516022">
    <property type="component" value="Genome"/>
</dbReference>
<feature type="compositionally biased region" description="Gly residues" evidence="1">
    <location>
        <begin position="152"/>
        <end position="161"/>
    </location>
</feature>
<feature type="compositionally biased region" description="Basic and acidic residues" evidence="1">
    <location>
        <begin position="107"/>
        <end position="123"/>
    </location>
</feature>
<reference evidence="4 5" key="1">
    <citation type="journal article" date="2017" name="Virology (Lond)">
        <title>Molecular epidemiology of Epizootic haematopoietic necrosis virus (EHNV).</title>
        <authorList>
            <person name="Hick P.M."/>
            <person name="Subramaniam K."/>
            <person name="Thompson P.M."/>
            <person name="Waltzek T.B."/>
            <person name="Becker J.A."/>
            <person name="Whittington R.J."/>
        </authorList>
    </citation>
    <scope>NUCLEOTIDE SEQUENCE [LARGE SCALE GENOMIC DNA]</scope>
    <source>
        <strain evidence="3">V017</strain>
        <strain evidence="2">V084</strain>
    </source>
</reference>
<evidence type="ECO:0000256" key="1">
    <source>
        <dbReference type="SAM" id="MobiDB-lite"/>
    </source>
</evidence>
<organism evidence="2 5">
    <name type="scientific">Epizootic haematopoietic necrosis virus</name>
    <dbReference type="NCBI Taxonomy" id="100217"/>
    <lineage>
        <taxon>Viruses</taxon>
        <taxon>Varidnaviria</taxon>
        <taxon>Bamfordvirae</taxon>
        <taxon>Nucleocytoviricota</taxon>
        <taxon>Megaviricetes</taxon>
        <taxon>Pimascovirales</taxon>
        <taxon>Pimascovirales incertae sedis</taxon>
        <taxon>Iridoviridae</taxon>
        <taxon>Alphairidovirinae</taxon>
        <taxon>Ranavirus</taxon>
        <taxon>Ranavirus perca1</taxon>
    </lineage>
</organism>
<evidence type="ECO:0000313" key="3">
    <source>
        <dbReference type="EMBL" id="QNN80181.1"/>
    </source>
</evidence>
<feature type="region of interest" description="Disordered" evidence="1">
    <location>
        <begin position="68"/>
        <end position="169"/>
    </location>
</feature>
<protein>
    <submittedName>
        <fullName evidence="2">Uncharacterized protein</fullName>
    </submittedName>
</protein>
<accession>A0A7G9TIQ7</accession>
<evidence type="ECO:0000313" key="2">
    <source>
        <dbReference type="EMBL" id="QNN79982.1"/>
    </source>
</evidence>
<proteinExistence type="predicted"/>
<gene>
    <name evidence="2" type="primary">40</name>
</gene>
<dbReference type="EMBL" id="MT510730">
    <property type="protein sequence ID" value="QNN79982.1"/>
    <property type="molecule type" value="Genomic_DNA"/>
</dbReference>
<feature type="compositionally biased region" description="Low complexity" evidence="1">
    <location>
        <begin position="68"/>
        <end position="91"/>
    </location>
</feature>